<dbReference type="GO" id="GO:0048038">
    <property type="term" value="F:quinone binding"/>
    <property type="evidence" value="ECO:0007669"/>
    <property type="project" value="UniProtKB-KW"/>
</dbReference>
<dbReference type="FunFam" id="3.50.50.60:FF:000034">
    <property type="entry name" value="sulfide:quinone oxidoreductase, mitochondrial"/>
    <property type="match status" value="1"/>
</dbReference>
<sequence>MSCALRSTLRLSSAAGAASSVVRSPHSCHIGTSLSPRHSFIKFNRRDPNHVQHARSLASEARSPVAPTLGGHPSHKVVIVGGGSAGQTILHQLWRTGLFAQGELALLDGSAWHHYQPGWTLVGAGLKTKEELRRPLPELLDDTGATRYARNVVEFKPSQNRVVLEDGIEVAYENLVVCPGVDCKWEKVRGLREALEEKSGKVVSNYSFESVSNVFPAIQSLRSGNAIFTQPLGVVKCPGAPQKAMWLAEDYWRKAGLRSDTGTSAIKVSFATGNPVIFAVPKYAAALNEIRESRNIEMLAQHNLLEVHSSNKASFSVPSKEGEPPRSATLDFDLLHATPPQGPLDVVAKSPLADQAGFVEVDAATTRHTRFPNVWSAGDASSLPTSKTAAAITAQAPVLVANLVGAMKGGDAALATYDGYTSCPLLTEYGKVMLAEFKYGGQIKETFGNLFGIDQAEPRRAFYHLKKDFFPAVYYGSMVRGTWAGPKGWNFSSPHAASATTTRSLSTFTQRPSIAQQCEVTVSRGFATSSARARDMPARRPRDPLANNPHAKRHPLKSGETFIVRPPPTLSSPESVISDDSTNEGPWLPSASESNAAPSHLPPALPPRTRSAQAARSAKSKSLTADEISLIRQLRAEDPIKWTGNQLAKRFGCSTTFIRIIAPAPKEVRQVRKEHEEARKENWGMNKRLSVEGRKARRELW</sequence>
<dbReference type="Gene3D" id="3.50.50.60">
    <property type="entry name" value="FAD/NAD(P)-binding domain"/>
    <property type="match status" value="2"/>
</dbReference>
<keyword evidence="7" id="KW-0560">Oxidoreductase</keyword>
<evidence type="ECO:0000256" key="3">
    <source>
        <dbReference type="ARBA" id="ARBA00022630"/>
    </source>
</evidence>
<proteinExistence type="inferred from homology"/>
<evidence type="ECO:0000256" key="6">
    <source>
        <dbReference type="ARBA" id="ARBA00022946"/>
    </source>
</evidence>
<dbReference type="AlphaFoldDB" id="A0A0P1B9N6"/>
<keyword evidence="5" id="KW-0274">FAD</keyword>
<dbReference type="GO" id="GO:0070221">
    <property type="term" value="P:sulfide oxidation, using sulfide:quinone oxidoreductase"/>
    <property type="evidence" value="ECO:0007669"/>
    <property type="project" value="TreeGrafter"/>
</dbReference>
<keyword evidence="3" id="KW-0285">Flavoprotein</keyword>
<comment type="cofactor">
    <cofactor evidence="1">
        <name>FAD</name>
        <dbReference type="ChEBI" id="CHEBI:57692"/>
    </cofactor>
</comment>
<dbReference type="InterPro" id="IPR036188">
    <property type="entry name" value="FAD/NAD-bd_sf"/>
</dbReference>
<evidence type="ECO:0000256" key="8">
    <source>
        <dbReference type="ARBA" id="ARBA00023128"/>
    </source>
</evidence>
<evidence type="ECO:0000256" key="5">
    <source>
        <dbReference type="ARBA" id="ARBA00022827"/>
    </source>
</evidence>
<evidence type="ECO:0000313" key="13">
    <source>
        <dbReference type="Proteomes" id="UP000054845"/>
    </source>
</evidence>
<dbReference type="GO" id="GO:0071949">
    <property type="term" value="F:FAD binding"/>
    <property type="evidence" value="ECO:0007669"/>
    <property type="project" value="TreeGrafter"/>
</dbReference>
<comment type="similarity">
    <text evidence="9">Belongs to the SQRD family.</text>
</comment>
<evidence type="ECO:0000256" key="11">
    <source>
        <dbReference type="SAM" id="MobiDB-lite"/>
    </source>
</evidence>
<keyword evidence="13" id="KW-1185">Reference proteome</keyword>
<evidence type="ECO:0000256" key="2">
    <source>
        <dbReference type="ARBA" id="ARBA00004173"/>
    </source>
</evidence>
<feature type="compositionally biased region" description="Polar residues" evidence="11">
    <location>
        <begin position="571"/>
        <end position="584"/>
    </location>
</feature>
<dbReference type="Pfam" id="PF12824">
    <property type="entry name" value="MRP-L20"/>
    <property type="match status" value="1"/>
</dbReference>
<reference evidence="12 13" key="1">
    <citation type="submission" date="2014-09" db="EMBL/GenBank/DDBJ databases">
        <authorList>
            <person name="Magalhaes I.L.F."/>
            <person name="Oliveira U."/>
            <person name="Santos F.R."/>
            <person name="Vidigal T.H.D.A."/>
            <person name="Brescovit A.D."/>
            <person name="Santos A.J."/>
        </authorList>
    </citation>
    <scope>NUCLEOTIDE SEQUENCE [LARGE SCALE GENOMIC DNA]</scope>
</reference>
<evidence type="ECO:0000256" key="7">
    <source>
        <dbReference type="ARBA" id="ARBA00023002"/>
    </source>
</evidence>
<dbReference type="PANTHER" id="PTHR10632:SF2">
    <property type="entry name" value="SULFIDE:QUINONE OXIDOREDUCTASE, MITOCHONDRIAL"/>
    <property type="match status" value="1"/>
</dbReference>
<evidence type="ECO:0000256" key="1">
    <source>
        <dbReference type="ARBA" id="ARBA00001974"/>
    </source>
</evidence>
<keyword evidence="6" id="KW-0809">Transit peptide</keyword>
<evidence type="ECO:0000313" key="12">
    <source>
        <dbReference type="EMBL" id="CEH12689.1"/>
    </source>
</evidence>
<accession>A0A0P1B9N6</accession>
<dbReference type="Proteomes" id="UP000054845">
    <property type="component" value="Unassembled WGS sequence"/>
</dbReference>
<dbReference type="GO" id="GO:0070224">
    <property type="term" value="F:sulfide:quinone oxidoreductase activity"/>
    <property type="evidence" value="ECO:0007669"/>
    <property type="project" value="TreeGrafter"/>
</dbReference>
<dbReference type="SUPFAM" id="SSF51905">
    <property type="entry name" value="FAD/NAD(P)-binding domain"/>
    <property type="match status" value="2"/>
</dbReference>
<evidence type="ECO:0000256" key="10">
    <source>
        <dbReference type="ARBA" id="ARBA00070160"/>
    </source>
</evidence>
<keyword evidence="8" id="KW-0496">Mitochondrion</keyword>
<feature type="compositionally biased region" description="Basic and acidic residues" evidence="11">
    <location>
        <begin position="532"/>
        <end position="543"/>
    </location>
</feature>
<comment type="subcellular location">
    <subcellularLocation>
        <location evidence="2">Mitochondrion</location>
    </subcellularLocation>
</comment>
<organism evidence="12 13">
    <name type="scientific">Ceraceosorus bombacis</name>
    <dbReference type="NCBI Taxonomy" id="401625"/>
    <lineage>
        <taxon>Eukaryota</taxon>
        <taxon>Fungi</taxon>
        <taxon>Dikarya</taxon>
        <taxon>Basidiomycota</taxon>
        <taxon>Ustilaginomycotina</taxon>
        <taxon>Exobasidiomycetes</taxon>
        <taxon>Ceraceosorales</taxon>
        <taxon>Ceraceosoraceae</taxon>
        <taxon>Ceraceosorus</taxon>
    </lineage>
</organism>
<dbReference type="EMBL" id="CCYA01000181">
    <property type="protein sequence ID" value="CEH12689.1"/>
    <property type="molecule type" value="Genomic_DNA"/>
</dbReference>
<dbReference type="STRING" id="401625.A0A0P1B9N6"/>
<evidence type="ECO:0000256" key="9">
    <source>
        <dbReference type="ARBA" id="ARBA00060891"/>
    </source>
</evidence>
<evidence type="ECO:0000256" key="4">
    <source>
        <dbReference type="ARBA" id="ARBA00022719"/>
    </source>
</evidence>
<dbReference type="InterPro" id="IPR015904">
    <property type="entry name" value="Sulphide_quinone_reductase"/>
</dbReference>
<name>A0A0P1B9N6_9BASI</name>
<dbReference type="PANTHER" id="PTHR10632">
    <property type="entry name" value="SULFIDE:QUINONE OXIDOREDUCTASE"/>
    <property type="match status" value="1"/>
</dbReference>
<keyword evidence="4" id="KW-0874">Quinone</keyword>
<dbReference type="OrthoDB" id="5376590at2759"/>
<dbReference type="GO" id="GO:0005739">
    <property type="term" value="C:mitochondrion"/>
    <property type="evidence" value="ECO:0007669"/>
    <property type="project" value="UniProtKB-SubCell"/>
</dbReference>
<protein>
    <recommendedName>
        <fullName evidence="10">Sulfide:quinone oxidoreductase, mitochondrial</fullName>
    </recommendedName>
</protein>
<feature type="region of interest" description="Disordered" evidence="11">
    <location>
        <begin position="526"/>
        <end position="609"/>
    </location>
</feature>